<keyword evidence="2" id="KW-1003">Cell membrane</keyword>
<comment type="caution">
    <text evidence="8">The sequence shown here is derived from an EMBL/GenBank/DDBJ whole genome shotgun (WGS) entry which is preliminary data.</text>
</comment>
<keyword evidence="9" id="KW-1185">Reference proteome</keyword>
<keyword evidence="4 6" id="KW-1133">Transmembrane helix</keyword>
<accession>A0ABS9QYZ9</accession>
<dbReference type="Gene3D" id="1.20.950.20">
    <property type="entry name" value="Transmembrane di-heme cytochromes, Chain C"/>
    <property type="match status" value="1"/>
</dbReference>
<dbReference type="InterPro" id="IPR011577">
    <property type="entry name" value="Cyt_b561_bac/Ni-Hgenase"/>
</dbReference>
<evidence type="ECO:0000259" key="7">
    <source>
        <dbReference type="Pfam" id="PF01292"/>
    </source>
</evidence>
<name>A0ABS9QYZ9_9GAMM</name>
<reference evidence="8 9" key="1">
    <citation type="submission" date="2020-08" db="EMBL/GenBank/DDBJ databases">
        <title>Whole genome sequence of Shewanella sp strain PS-2.</title>
        <authorList>
            <person name="Das S.K."/>
        </authorList>
    </citation>
    <scope>NUCLEOTIDE SEQUENCE [LARGE SCALE GENOMIC DNA]</scope>
    <source>
        <strain evidence="8 9">PS-2</strain>
    </source>
</reference>
<evidence type="ECO:0000256" key="3">
    <source>
        <dbReference type="ARBA" id="ARBA00022692"/>
    </source>
</evidence>
<sequence length="230" mass="25947">METEHIKVKVWDLSTRFFHWAMVVLMVLLWWSADAGEMQWHQIFAYSLLILIGFRLLWGLFGSDTAKFSHFVHHPKVVLAYLKNVRSKGVSVVLGHNPMGGYMVIALITIISLQLVTGLFATDDVFTEGPLYSYVSSDTSTFLTWLHKMNFNVILLLIVLHVSAVVVHAVKGDRLVGAMLSGYKCIPKRENAIAAKSQLVFKSQWFALIIVLMLAGLVFANLMWPIVQVL</sequence>
<dbReference type="Pfam" id="PF01292">
    <property type="entry name" value="Ni_hydr_CYTB"/>
    <property type="match status" value="1"/>
</dbReference>
<organism evidence="8 9">
    <name type="scientific">Shewanella cutis</name>
    <dbReference type="NCBI Taxonomy" id="2766780"/>
    <lineage>
        <taxon>Bacteria</taxon>
        <taxon>Pseudomonadati</taxon>
        <taxon>Pseudomonadota</taxon>
        <taxon>Gammaproteobacteria</taxon>
        <taxon>Alteromonadales</taxon>
        <taxon>Shewanellaceae</taxon>
        <taxon>Shewanella</taxon>
    </lineage>
</organism>
<evidence type="ECO:0000256" key="2">
    <source>
        <dbReference type="ARBA" id="ARBA00022475"/>
    </source>
</evidence>
<dbReference type="SUPFAM" id="SSF81342">
    <property type="entry name" value="Transmembrane di-heme cytochromes"/>
    <property type="match status" value="1"/>
</dbReference>
<dbReference type="InterPro" id="IPR051542">
    <property type="entry name" value="Hydrogenase_cytochrome"/>
</dbReference>
<evidence type="ECO:0000256" key="4">
    <source>
        <dbReference type="ARBA" id="ARBA00022989"/>
    </source>
</evidence>
<feature type="transmembrane region" description="Helical" evidence="6">
    <location>
        <begin position="17"/>
        <end position="33"/>
    </location>
</feature>
<dbReference type="EMBL" id="JACSDI010000016">
    <property type="protein sequence ID" value="MCG9965583.1"/>
    <property type="molecule type" value="Genomic_DNA"/>
</dbReference>
<feature type="transmembrane region" description="Helical" evidence="6">
    <location>
        <begin position="205"/>
        <end position="227"/>
    </location>
</feature>
<evidence type="ECO:0000313" key="8">
    <source>
        <dbReference type="EMBL" id="MCG9965583.1"/>
    </source>
</evidence>
<dbReference type="PANTHER" id="PTHR30485:SF2">
    <property type="entry name" value="BLL0597 PROTEIN"/>
    <property type="match status" value="1"/>
</dbReference>
<feature type="transmembrane region" description="Helical" evidence="6">
    <location>
        <begin position="151"/>
        <end position="170"/>
    </location>
</feature>
<feature type="domain" description="Cytochrome b561 bacterial/Ni-hydrogenase" evidence="7">
    <location>
        <begin position="10"/>
        <end position="182"/>
    </location>
</feature>
<dbReference type="InterPro" id="IPR016174">
    <property type="entry name" value="Di-haem_cyt_TM"/>
</dbReference>
<protein>
    <submittedName>
        <fullName evidence="8">Cytochrome b/b6 domain-containing protein</fullName>
    </submittedName>
</protein>
<dbReference type="PANTHER" id="PTHR30485">
    <property type="entry name" value="NI/FE-HYDROGENASE 1 B-TYPE CYTOCHROME SUBUNIT"/>
    <property type="match status" value="1"/>
</dbReference>
<evidence type="ECO:0000256" key="5">
    <source>
        <dbReference type="ARBA" id="ARBA00023136"/>
    </source>
</evidence>
<keyword evidence="5 6" id="KW-0472">Membrane</keyword>
<comment type="subcellular location">
    <subcellularLocation>
        <location evidence="1">Cell membrane</location>
        <topology evidence="1">Multi-pass membrane protein</topology>
    </subcellularLocation>
</comment>
<feature type="transmembrane region" description="Helical" evidence="6">
    <location>
        <begin position="101"/>
        <end position="121"/>
    </location>
</feature>
<proteinExistence type="predicted"/>
<evidence type="ECO:0000313" key="9">
    <source>
        <dbReference type="Proteomes" id="UP000829384"/>
    </source>
</evidence>
<dbReference type="Proteomes" id="UP000829384">
    <property type="component" value="Unassembled WGS sequence"/>
</dbReference>
<gene>
    <name evidence="8" type="ORF">H9J30_16890</name>
</gene>
<keyword evidence="3 6" id="KW-0812">Transmembrane</keyword>
<evidence type="ECO:0000256" key="1">
    <source>
        <dbReference type="ARBA" id="ARBA00004651"/>
    </source>
</evidence>
<evidence type="ECO:0000256" key="6">
    <source>
        <dbReference type="SAM" id="Phobius"/>
    </source>
</evidence>
<feature type="transmembrane region" description="Helical" evidence="6">
    <location>
        <begin position="39"/>
        <end position="61"/>
    </location>
</feature>
<dbReference type="RefSeq" id="WP_240132081.1">
    <property type="nucleotide sequence ID" value="NZ_JACSDI010000016.1"/>
</dbReference>